<accession>W0A6W0</accession>
<name>W0A6W0_9SPHN</name>
<dbReference type="EMBL" id="CP006644">
    <property type="protein sequence ID" value="AHE52826.1"/>
    <property type="molecule type" value="Genomic_DNA"/>
</dbReference>
<dbReference type="STRING" id="1123269.NX02_05435"/>
<protein>
    <submittedName>
        <fullName evidence="1">Uncharacterized protein</fullName>
    </submittedName>
</protein>
<evidence type="ECO:0000313" key="2">
    <source>
        <dbReference type="Proteomes" id="UP000018851"/>
    </source>
</evidence>
<reference evidence="1 2" key="1">
    <citation type="submission" date="2013-07" db="EMBL/GenBank/DDBJ databases">
        <title>Completed genome of Sphingomonas sanxanigenens NX02.</title>
        <authorList>
            <person name="Ma T."/>
            <person name="Huang H."/>
            <person name="Wu M."/>
            <person name="Li X."/>
            <person name="Li G."/>
        </authorList>
    </citation>
    <scope>NUCLEOTIDE SEQUENCE [LARGE SCALE GENOMIC DNA]</scope>
    <source>
        <strain evidence="1 2">NX02</strain>
    </source>
</reference>
<dbReference type="Proteomes" id="UP000018851">
    <property type="component" value="Chromosome"/>
</dbReference>
<keyword evidence="2" id="KW-1185">Reference proteome</keyword>
<proteinExistence type="predicted"/>
<dbReference type="eggNOG" id="ENOG5032CQE">
    <property type="taxonomic scope" value="Bacteria"/>
</dbReference>
<organism evidence="1 2">
    <name type="scientific">Sphingomonas sanxanigenens DSM 19645 = NX02</name>
    <dbReference type="NCBI Taxonomy" id="1123269"/>
    <lineage>
        <taxon>Bacteria</taxon>
        <taxon>Pseudomonadati</taxon>
        <taxon>Pseudomonadota</taxon>
        <taxon>Alphaproteobacteria</taxon>
        <taxon>Sphingomonadales</taxon>
        <taxon>Sphingomonadaceae</taxon>
        <taxon>Sphingomonas</taxon>
    </lineage>
</organism>
<sequence length="139" mass="15482">MPNDAEQNELLELLGTLLGWLRGIQLKDRDFIRGSLIDGLERFEFRLRHIHWFGWDYAAASLREVIAAYLVLEKVTPTLSNPDAEAVLMKIGGFFKRMDGIVSGAKDIHEKADWVLQVSTWAFRGLVGTGGAALAGLLN</sequence>
<gene>
    <name evidence="1" type="ORF">NX02_05435</name>
</gene>
<evidence type="ECO:0000313" key="1">
    <source>
        <dbReference type="EMBL" id="AHE52826.1"/>
    </source>
</evidence>
<dbReference type="KEGG" id="ssan:NX02_05435"/>
<dbReference type="HOGENOM" id="CLU_1843842_0_0_5"/>
<dbReference type="AlphaFoldDB" id="W0A6W0"/>